<organism evidence="5 6">
    <name type="scientific">Kutzneria albida DSM 43870</name>
    <dbReference type="NCBI Taxonomy" id="1449976"/>
    <lineage>
        <taxon>Bacteria</taxon>
        <taxon>Bacillati</taxon>
        <taxon>Actinomycetota</taxon>
        <taxon>Actinomycetes</taxon>
        <taxon>Pseudonocardiales</taxon>
        <taxon>Pseudonocardiaceae</taxon>
        <taxon>Kutzneria</taxon>
    </lineage>
</organism>
<feature type="region of interest" description="Disordered" evidence="3">
    <location>
        <begin position="54"/>
        <end position="117"/>
    </location>
</feature>
<evidence type="ECO:0000256" key="2">
    <source>
        <dbReference type="ARBA" id="ARBA00023163"/>
    </source>
</evidence>
<dbReference type="STRING" id="1449976.KALB_7335"/>
<keyword evidence="1" id="KW-0805">Transcription regulation</keyword>
<feature type="compositionally biased region" description="Pro residues" evidence="3">
    <location>
        <begin position="94"/>
        <end position="106"/>
    </location>
</feature>
<keyword evidence="4" id="KW-1133">Transmembrane helix</keyword>
<evidence type="ECO:0000256" key="3">
    <source>
        <dbReference type="SAM" id="MobiDB-lite"/>
    </source>
</evidence>
<dbReference type="Gene3D" id="1.10.10.1320">
    <property type="entry name" value="Anti-sigma factor, zinc-finger domain"/>
    <property type="match status" value="1"/>
</dbReference>
<sequence length="250" mass="26937">MSLGVYVLGALEPGERSAMERHLTGCPFCQQELVRFAPLPGLLGRISLDDLATLEHDPTASGPPGRGARAARETTLSVPRHMVPEQQRSSPVRPQVPPSSSPPASPQTPRRHRRTSRRQFAFTAAGIIAAVAVSAVLVERSLAGPSGPQQPSATWQATDSTTKVVASADLTNQLWGTEVRLSMRNLPKDQVCQLVVHNRNGQTQSAGWWRNGQETEGDVPASTSFALKDIDRMDVVTADNKLLVDLSPKA</sequence>
<keyword evidence="6" id="KW-1185">Reference proteome</keyword>
<evidence type="ECO:0000313" key="6">
    <source>
        <dbReference type="Proteomes" id="UP000019225"/>
    </source>
</evidence>
<evidence type="ECO:0000256" key="1">
    <source>
        <dbReference type="ARBA" id="ARBA00023015"/>
    </source>
</evidence>
<evidence type="ECO:0000256" key="4">
    <source>
        <dbReference type="SAM" id="Phobius"/>
    </source>
</evidence>
<dbReference type="eggNOG" id="COG5662">
    <property type="taxonomic scope" value="Bacteria"/>
</dbReference>
<protein>
    <recommendedName>
        <fullName evidence="7">Zinc-finger domain-containing protein</fullName>
    </recommendedName>
</protein>
<dbReference type="Proteomes" id="UP000019225">
    <property type="component" value="Chromosome"/>
</dbReference>
<evidence type="ECO:0000313" key="5">
    <source>
        <dbReference type="EMBL" id="AHI00693.1"/>
    </source>
</evidence>
<dbReference type="OrthoDB" id="5242431at2"/>
<dbReference type="HOGENOM" id="CLU_056526_1_0_11"/>
<gene>
    <name evidence="5" type="ORF">KALB_7335</name>
</gene>
<dbReference type="KEGG" id="kal:KALB_7335"/>
<dbReference type="InterPro" id="IPR041916">
    <property type="entry name" value="Anti_sigma_zinc_sf"/>
</dbReference>
<dbReference type="PATRIC" id="fig|1449976.3.peg.7369"/>
<name>W5WIM8_9PSEU</name>
<accession>W5WIM8</accession>
<dbReference type="EMBL" id="CP007155">
    <property type="protein sequence ID" value="AHI00693.1"/>
    <property type="molecule type" value="Genomic_DNA"/>
</dbReference>
<keyword evidence="4" id="KW-0812">Transmembrane</keyword>
<feature type="compositionally biased region" description="Low complexity" evidence="3">
    <location>
        <begin position="59"/>
        <end position="68"/>
    </location>
</feature>
<feature type="transmembrane region" description="Helical" evidence="4">
    <location>
        <begin position="120"/>
        <end position="138"/>
    </location>
</feature>
<keyword evidence="4" id="KW-0472">Membrane</keyword>
<proteinExistence type="predicted"/>
<dbReference type="AlphaFoldDB" id="W5WIM8"/>
<reference evidence="5 6" key="1">
    <citation type="journal article" date="2014" name="BMC Genomics">
        <title>Complete genome sequence of producer of the glycopeptide antibiotic Aculeximycin Kutzneria albida DSM 43870T, a representative of minor genus of Pseudonocardiaceae.</title>
        <authorList>
            <person name="Rebets Y."/>
            <person name="Tokovenko B."/>
            <person name="Lushchyk I."/>
            <person name="Ruckert C."/>
            <person name="Zaburannyi N."/>
            <person name="Bechthold A."/>
            <person name="Kalinowski J."/>
            <person name="Luzhetskyy A."/>
        </authorList>
    </citation>
    <scope>NUCLEOTIDE SEQUENCE [LARGE SCALE GENOMIC DNA]</scope>
    <source>
        <strain evidence="5">DSM 43870</strain>
    </source>
</reference>
<evidence type="ECO:0008006" key="7">
    <source>
        <dbReference type="Google" id="ProtNLM"/>
    </source>
</evidence>
<keyword evidence="2" id="KW-0804">Transcription</keyword>